<organism evidence="1 2">
    <name type="scientific">Acer negundo</name>
    <name type="common">Box elder</name>
    <dbReference type="NCBI Taxonomy" id="4023"/>
    <lineage>
        <taxon>Eukaryota</taxon>
        <taxon>Viridiplantae</taxon>
        <taxon>Streptophyta</taxon>
        <taxon>Embryophyta</taxon>
        <taxon>Tracheophyta</taxon>
        <taxon>Spermatophyta</taxon>
        <taxon>Magnoliopsida</taxon>
        <taxon>eudicotyledons</taxon>
        <taxon>Gunneridae</taxon>
        <taxon>Pentapetalae</taxon>
        <taxon>rosids</taxon>
        <taxon>malvids</taxon>
        <taxon>Sapindales</taxon>
        <taxon>Sapindaceae</taxon>
        <taxon>Hippocastanoideae</taxon>
        <taxon>Acereae</taxon>
        <taxon>Acer</taxon>
    </lineage>
</organism>
<gene>
    <name evidence="1" type="ORF">LWI28_015802</name>
</gene>
<comment type="caution">
    <text evidence="1">The sequence shown here is derived from an EMBL/GenBank/DDBJ whole genome shotgun (WGS) entry which is preliminary data.</text>
</comment>
<keyword evidence="2" id="KW-1185">Reference proteome</keyword>
<accession>A0AAD5IJY0</accession>
<proteinExistence type="predicted"/>
<reference evidence="1" key="1">
    <citation type="journal article" date="2022" name="Plant J.">
        <title>Strategies of tolerance reflected in two North American maple genomes.</title>
        <authorList>
            <person name="McEvoy S.L."/>
            <person name="Sezen U.U."/>
            <person name="Trouern-Trend A."/>
            <person name="McMahon S.M."/>
            <person name="Schaberg P.G."/>
            <person name="Yang J."/>
            <person name="Wegrzyn J.L."/>
            <person name="Swenson N.G."/>
        </authorList>
    </citation>
    <scope>NUCLEOTIDE SEQUENCE</scope>
    <source>
        <strain evidence="1">91603</strain>
    </source>
</reference>
<name>A0AAD5IJY0_ACENE</name>
<dbReference type="AlphaFoldDB" id="A0AAD5IJY0"/>
<reference evidence="1" key="2">
    <citation type="submission" date="2023-02" db="EMBL/GenBank/DDBJ databases">
        <authorList>
            <person name="Swenson N.G."/>
            <person name="Wegrzyn J.L."/>
            <person name="Mcevoy S.L."/>
        </authorList>
    </citation>
    <scope>NUCLEOTIDE SEQUENCE</scope>
    <source>
        <strain evidence="1">91603</strain>
        <tissue evidence="1">Leaf</tissue>
    </source>
</reference>
<sequence>MGCWSKAITPQSRLSWIEYIGVPLDCWCEEFFMRLGWAVGEPLVIEMDTLARNMLDRGKVLVLSLFGLSCPESIKVVTGKASFLVTTREVQQPVD</sequence>
<evidence type="ECO:0008006" key="3">
    <source>
        <dbReference type="Google" id="ProtNLM"/>
    </source>
</evidence>
<evidence type="ECO:0000313" key="2">
    <source>
        <dbReference type="Proteomes" id="UP001064489"/>
    </source>
</evidence>
<evidence type="ECO:0000313" key="1">
    <source>
        <dbReference type="EMBL" id="KAI9165532.1"/>
    </source>
</evidence>
<dbReference type="EMBL" id="JAJSOW010000105">
    <property type="protein sequence ID" value="KAI9165532.1"/>
    <property type="molecule type" value="Genomic_DNA"/>
</dbReference>
<dbReference type="Proteomes" id="UP001064489">
    <property type="component" value="Chromosome 10"/>
</dbReference>
<protein>
    <recommendedName>
        <fullName evidence="3">DUF4283 domain-containing protein</fullName>
    </recommendedName>
</protein>